<dbReference type="Pfam" id="PF01051">
    <property type="entry name" value="Rep3_N"/>
    <property type="match status" value="1"/>
</dbReference>
<dbReference type="GO" id="GO:0003887">
    <property type="term" value="F:DNA-directed DNA polymerase activity"/>
    <property type="evidence" value="ECO:0007669"/>
    <property type="project" value="InterPro"/>
</dbReference>
<proteinExistence type="predicted"/>
<dbReference type="Proteomes" id="UP000187203">
    <property type="component" value="Unassembled WGS sequence"/>
</dbReference>
<accession>A0A1R3L185</accession>
<reference evidence="3" key="1">
    <citation type="submission" date="2013-09" db="EMBL/GenBank/DDBJ databases">
        <title>Corchorus olitorius genome sequencing.</title>
        <authorList>
            <person name="Alam M."/>
            <person name="Haque M.S."/>
            <person name="Islam M.S."/>
            <person name="Emdad E.M."/>
            <person name="Islam M.M."/>
            <person name="Ahmed B."/>
            <person name="Halim A."/>
            <person name="Hossen Q.M.M."/>
            <person name="Hossain M.Z."/>
            <person name="Ahmed R."/>
            <person name="Khan M.M."/>
            <person name="Islam R."/>
            <person name="Rashid M.M."/>
            <person name="Khan S.A."/>
            <person name="Rahman M.S."/>
            <person name="Alam M."/>
            <person name="Yahiya A.S."/>
            <person name="Khan M.S."/>
            <person name="Azam M.S."/>
            <person name="Haque T."/>
            <person name="Lashkar M.Z.H."/>
            <person name="Akhand A.I."/>
            <person name="Morshed G."/>
            <person name="Roy S."/>
            <person name="Uddin K.S."/>
            <person name="Rabeya T."/>
            <person name="Hossain A.S."/>
            <person name="Chowdhury A."/>
            <person name="Snigdha A.R."/>
            <person name="Mortoza M.S."/>
            <person name="Matin S.A."/>
            <person name="Hoque S.M.E."/>
            <person name="Islam M.K."/>
            <person name="Roy D.K."/>
            <person name="Haider R."/>
            <person name="Moosa M.M."/>
            <person name="Elias S.M."/>
            <person name="Hasan A.M."/>
            <person name="Jahan S."/>
            <person name="Shafiuddin M."/>
            <person name="Mahmood N."/>
            <person name="Shommy N.S."/>
        </authorList>
    </citation>
    <scope>NUCLEOTIDE SEQUENCE [LARGE SCALE GENOMIC DNA]</scope>
    <source>
        <strain evidence="3">cv. O-4</strain>
    </source>
</reference>
<dbReference type="Gene3D" id="1.10.10.10">
    <property type="entry name" value="Winged helix-like DNA-binding domain superfamily/Winged helix DNA-binding domain"/>
    <property type="match status" value="2"/>
</dbReference>
<dbReference type="Pfam" id="PF21205">
    <property type="entry name" value="Rep3_C"/>
    <property type="match status" value="1"/>
</dbReference>
<keyword evidence="3" id="KW-1185">Reference proteome</keyword>
<evidence type="ECO:0000313" key="2">
    <source>
        <dbReference type="EMBL" id="OMP13070.1"/>
    </source>
</evidence>
<dbReference type="GO" id="GO:0006270">
    <property type="term" value="P:DNA replication initiation"/>
    <property type="evidence" value="ECO:0007669"/>
    <property type="project" value="InterPro"/>
</dbReference>
<gene>
    <name evidence="2" type="ORF">COLO4_02332</name>
</gene>
<organism evidence="2 3">
    <name type="scientific">Corchorus olitorius</name>
    <dbReference type="NCBI Taxonomy" id="93759"/>
    <lineage>
        <taxon>Eukaryota</taxon>
        <taxon>Viridiplantae</taxon>
        <taxon>Streptophyta</taxon>
        <taxon>Embryophyta</taxon>
        <taxon>Tracheophyta</taxon>
        <taxon>Spermatophyta</taxon>
        <taxon>Magnoliopsida</taxon>
        <taxon>eudicotyledons</taxon>
        <taxon>Gunneridae</taxon>
        <taxon>Pentapetalae</taxon>
        <taxon>rosids</taxon>
        <taxon>malvids</taxon>
        <taxon>Malvales</taxon>
        <taxon>Malvaceae</taxon>
        <taxon>Grewioideae</taxon>
        <taxon>Apeibeae</taxon>
        <taxon>Corchorus</taxon>
    </lineage>
</organism>
<dbReference type="InterPro" id="IPR036388">
    <property type="entry name" value="WH-like_DNA-bd_sf"/>
</dbReference>
<sequence>MFHANALNAAVLNLTRDQRRVIYQCQLQINSKGWPENGVFTFTRQKYAADYGVGEDEAGRDLKKAINGFRGKFILLEQRIDELDASGELEIDWTTSRWKCDEKGVYALKLNVDLKPLFTPAAADLLFTITQFDDARKLSSKWSQLLYDLLCQFRESGWCKVRLDDLRIRWNTPPSYDKWALFRSRILEPSIDELKRTSEFKNISYELGYEGQAVSTLLFHFDSTRKMLKDMK</sequence>
<evidence type="ECO:0000259" key="1">
    <source>
        <dbReference type="Pfam" id="PF01051"/>
    </source>
</evidence>
<dbReference type="AlphaFoldDB" id="A0A1R3L185"/>
<evidence type="ECO:0000313" key="3">
    <source>
        <dbReference type="Proteomes" id="UP000187203"/>
    </source>
</evidence>
<dbReference type="OrthoDB" id="5588792at2759"/>
<dbReference type="InterPro" id="IPR036390">
    <property type="entry name" value="WH_DNA-bd_sf"/>
</dbReference>
<dbReference type="SUPFAM" id="SSF46785">
    <property type="entry name" value="Winged helix' DNA-binding domain"/>
    <property type="match status" value="2"/>
</dbReference>
<name>A0A1R3L185_9ROSI</name>
<dbReference type="STRING" id="93759.A0A1R3L185"/>
<protein>
    <submittedName>
        <fullName evidence="2">Initiator Rep protein</fullName>
    </submittedName>
</protein>
<dbReference type="InterPro" id="IPR000525">
    <property type="entry name" value="Initiator_Rep_WH1"/>
</dbReference>
<feature type="domain" description="Initiator Rep protein WH1" evidence="1">
    <location>
        <begin position="3"/>
        <end position="151"/>
    </location>
</feature>
<dbReference type="EMBL" id="AWUE01005231">
    <property type="protein sequence ID" value="OMP13070.1"/>
    <property type="molecule type" value="Genomic_DNA"/>
</dbReference>
<comment type="caution">
    <text evidence="2">The sequence shown here is derived from an EMBL/GenBank/DDBJ whole genome shotgun (WGS) entry which is preliminary data.</text>
</comment>